<evidence type="ECO:0000256" key="3">
    <source>
        <dbReference type="ARBA" id="ARBA00023159"/>
    </source>
</evidence>
<keyword evidence="3" id="KW-0010">Activator</keyword>
<dbReference type="PROSITE" id="PS51063">
    <property type="entry name" value="HTH_CRP_2"/>
    <property type="match status" value="1"/>
</dbReference>
<evidence type="ECO:0000256" key="1">
    <source>
        <dbReference type="ARBA" id="ARBA00023015"/>
    </source>
</evidence>
<dbReference type="InterPro" id="IPR036390">
    <property type="entry name" value="WH_DNA-bd_sf"/>
</dbReference>
<dbReference type="SUPFAM" id="SSF51206">
    <property type="entry name" value="cAMP-binding domain-like"/>
    <property type="match status" value="1"/>
</dbReference>
<feature type="domain" description="HTH crp-type" evidence="6">
    <location>
        <begin position="146"/>
        <end position="225"/>
    </location>
</feature>
<dbReference type="EMBL" id="JBHSGK010000013">
    <property type="protein sequence ID" value="MFC4737278.1"/>
    <property type="molecule type" value="Genomic_DNA"/>
</dbReference>
<organism evidence="7 8">
    <name type="scientific">Bacillus daqingensis</name>
    <dbReference type="NCBI Taxonomy" id="872396"/>
    <lineage>
        <taxon>Bacteria</taxon>
        <taxon>Bacillati</taxon>
        <taxon>Bacillota</taxon>
        <taxon>Bacilli</taxon>
        <taxon>Bacillales</taxon>
        <taxon>Bacillaceae</taxon>
        <taxon>Bacillus</taxon>
    </lineage>
</organism>
<dbReference type="CDD" id="cd00038">
    <property type="entry name" value="CAP_ED"/>
    <property type="match status" value="1"/>
</dbReference>
<proteinExistence type="predicted"/>
<accession>A0ABV9NV62</accession>
<dbReference type="PRINTS" id="PR00034">
    <property type="entry name" value="HTHCRP"/>
</dbReference>
<evidence type="ECO:0000313" key="8">
    <source>
        <dbReference type="Proteomes" id="UP001595896"/>
    </source>
</evidence>
<reference evidence="8" key="1">
    <citation type="journal article" date="2019" name="Int. J. Syst. Evol. Microbiol.">
        <title>The Global Catalogue of Microorganisms (GCM) 10K type strain sequencing project: providing services to taxonomists for standard genome sequencing and annotation.</title>
        <authorList>
            <consortium name="The Broad Institute Genomics Platform"/>
            <consortium name="The Broad Institute Genome Sequencing Center for Infectious Disease"/>
            <person name="Wu L."/>
            <person name="Ma J."/>
        </authorList>
    </citation>
    <scope>NUCLEOTIDE SEQUENCE [LARGE SCALE GENOMIC DNA]</scope>
    <source>
        <strain evidence="8">JCM 12165</strain>
    </source>
</reference>
<dbReference type="SUPFAM" id="SSF46785">
    <property type="entry name" value="Winged helix' DNA-binding domain"/>
    <property type="match status" value="1"/>
</dbReference>
<keyword evidence="2" id="KW-0238">DNA-binding</keyword>
<keyword evidence="4" id="KW-0804">Transcription</keyword>
<dbReference type="SMART" id="SM00100">
    <property type="entry name" value="cNMP"/>
    <property type="match status" value="1"/>
</dbReference>
<dbReference type="InterPro" id="IPR018490">
    <property type="entry name" value="cNMP-bd_dom_sf"/>
</dbReference>
<evidence type="ECO:0000313" key="7">
    <source>
        <dbReference type="EMBL" id="MFC4737278.1"/>
    </source>
</evidence>
<dbReference type="InterPro" id="IPR050397">
    <property type="entry name" value="Env_Response_Regulators"/>
</dbReference>
<dbReference type="PANTHER" id="PTHR24567:SF74">
    <property type="entry name" value="HTH-TYPE TRANSCRIPTIONAL REGULATOR ARCR"/>
    <property type="match status" value="1"/>
</dbReference>
<protein>
    <submittedName>
        <fullName evidence="7">Crp/Fnr family transcriptional regulator</fullName>
    </submittedName>
</protein>
<dbReference type="RefSeq" id="WP_377909880.1">
    <property type="nucleotide sequence ID" value="NZ_JBHSGK010000013.1"/>
</dbReference>
<dbReference type="InterPro" id="IPR000595">
    <property type="entry name" value="cNMP-bd_dom"/>
</dbReference>
<dbReference type="Proteomes" id="UP001595896">
    <property type="component" value="Unassembled WGS sequence"/>
</dbReference>
<name>A0ABV9NV62_9BACI</name>
<comment type="caution">
    <text evidence="7">The sequence shown here is derived from an EMBL/GenBank/DDBJ whole genome shotgun (WGS) entry which is preliminary data.</text>
</comment>
<evidence type="ECO:0000259" key="6">
    <source>
        <dbReference type="PROSITE" id="PS51063"/>
    </source>
</evidence>
<evidence type="ECO:0000256" key="4">
    <source>
        <dbReference type="ARBA" id="ARBA00023163"/>
    </source>
</evidence>
<dbReference type="Gene3D" id="2.60.120.10">
    <property type="entry name" value="Jelly Rolls"/>
    <property type="match status" value="1"/>
</dbReference>
<feature type="domain" description="Cyclic nucleotide-binding" evidence="5">
    <location>
        <begin position="12"/>
        <end position="132"/>
    </location>
</feature>
<evidence type="ECO:0000259" key="5">
    <source>
        <dbReference type="PROSITE" id="PS50042"/>
    </source>
</evidence>
<dbReference type="InterPro" id="IPR014710">
    <property type="entry name" value="RmlC-like_jellyroll"/>
</dbReference>
<gene>
    <name evidence="7" type="ORF">ACFO4L_11815</name>
</gene>
<keyword evidence="8" id="KW-1185">Reference proteome</keyword>
<dbReference type="Pfam" id="PF00027">
    <property type="entry name" value="cNMP_binding"/>
    <property type="match status" value="1"/>
</dbReference>
<sequence>MNKLELLSDINIFEDLAKEELAYIADESDMLTVPKGEVLVSPNDKESRLYFLKRGQVRLYRMNHEGRQFTSDVLVDGNVFGRTDKLPLTDETTFAEALSASCVCVMDRNKFDQFLAGKPDVAFKVIHLLSERLKDVNDISEQIALADVRYRTIFLLNKMSEKKGTRSGQWQSIHMQLTHYDIALMVGSTRETISAVMSQLKKEGLLQKQTDGYKIHADFMLQELDLLFTQIQD</sequence>
<dbReference type="Gene3D" id="1.10.10.10">
    <property type="entry name" value="Winged helix-like DNA-binding domain superfamily/Winged helix DNA-binding domain"/>
    <property type="match status" value="1"/>
</dbReference>
<dbReference type="PROSITE" id="PS50042">
    <property type="entry name" value="CNMP_BINDING_3"/>
    <property type="match status" value="1"/>
</dbReference>
<keyword evidence="1" id="KW-0805">Transcription regulation</keyword>
<dbReference type="Pfam" id="PF13545">
    <property type="entry name" value="HTH_Crp_2"/>
    <property type="match status" value="1"/>
</dbReference>
<evidence type="ECO:0000256" key="2">
    <source>
        <dbReference type="ARBA" id="ARBA00023125"/>
    </source>
</evidence>
<dbReference type="InterPro" id="IPR036388">
    <property type="entry name" value="WH-like_DNA-bd_sf"/>
</dbReference>
<dbReference type="PANTHER" id="PTHR24567">
    <property type="entry name" value="CRP FAMILY TRANSCRIPTIONAL REGULATORY PROTEIN"/>
    <property type="match status" value="1"/>
</dbReference>
<dbReference type="InterPro" id="IPR012318">
    <property type="entry name" value="HTH_CRP"/>
</dbReference>
<dbReference type="SMART" id="SM00419">
    <property type="entry name" value="HTH_CRP"/>
    <property type="match status" value="1"/>
</dbReference>